<sequence length="80" mass="8568">RMNGKVNGRIYVGDSPSPVEFSNNDLHSYVVTNDGRAYIAISSIPSSVGPSLQPLPALGEAIGWAFALEQPDYQNGFSII</sequence>
<feature type="domain" description="Nidogen G2 beta-barrel" evidence="7">
    <location>
        <begin position="1"/>
        <end position="80"/>
    </location>
</feature>
<evidence type="ECO:0000259" key="7">
    <source>
        <dbReference type="PROSITE" id="PS50993"/>
    </source>
</evidence>
<dbReference type="PROSITE" id="PS50993">
    <property type="entry name" value="NIDOGEN_G2"/>
    <property type="match status" value="1"/>
</dbReference>
<dbReference type="Pfam" id="PF07474">
    <property type="entry name" value="G2F"/>
    <property type="match status" value="1"/>
</dbReference>
<evidence type="ECO:0000256" key="5">
    <source>
        <dbReference type="ARBA" id="ARBA00022837"/>
    </source>
</evidence>
<keyword evidence="3" id="KW-0272">Extracellular matrix</keyword>
<accession>A0ABD0Q2P8</accession>
<keyword evidence="9" id="KW-1185">Reference proteome</keyword>
<protein>
    <recommendedName>
        <fullName evidence="7">Nidogen G2 beta-barrel domain-containing protein</fullName>
    </recommendedName>
</protein>
<keyword evidence="2" id="KW-0964">Secreted</keyword>
<dbReference type="SUPFAM" id="SSF54511">
    <property type="entry name" value="GFP-like"/>
    <property type="match status" value="1"/>
</dbReference>
<feature type="non-terminal residue" evidence="8">
    <location>
        <position position="1"/>
    </location>
</feature>
<evidence type="ECO:0000313" key="8">
    <source>
        <dbReference type="EMBL" id="KAL0180559.1"/>
    </source>
</evidence>
<dbReference type="InterPro" id="IPR006605">
    <property type="entry name" value="G2_nidogen/fibulin_G2F"/>
</dbReference>
<organism evidence="8 9">
    <name type="scientific">Cirrhinus mrigala</name>
    <name type="common">Mrigala</name>
    <dbReference type="NCBI Taxonomy" id="683832"/>
    <lineage>
        <taxon>Eukaryota</taxon>
        <taxon>Metazoa</taxon>
        <taxon>Chordata</taxon>
        <taxon>Craniata</taxon>
        <taxon>Vertebrata</taxon>
        <taxon>Euteleostomi</taxon>
        <taxon>Actinopterygii</taxon>
        <taxon>Neopterygii</taxon>
        <taxon>Teleostei</taxon>
        <taxon>Ostariophysi</taxon>
        <taxon>Cypriniformes</taxon>
        <taxon>Cyprinidae</taxon>
        <taxon>Labeoninae</taxon>
        <taxon>Labeonini</taxon>
        <taxon>Cirrhinus</taxon>
    </lineage>
</organism>
<reference evidence="8 9" key="1">
    <citation type="submission" date="2024-05" db="EMBL/GenBank/DDBJ databases">
        <title>Genome sequencing and assembly of Indian major carp, Cirrhinus mrigala (Hamilton, 1822).</title>
        <authorList>
            <person name="Mohindra V."/>
            <person name="Chowdhury L.M."/>
            <person name="Lal K."/>
            <person name="Jena J.K."/>
        </authorList>
    </citation>
    <scope>NUCLEOTIDE SEQUENCE [LARGE SCALE GENOMIC DNA]</scope>
    <source>
        <strain evidence="8">CM1030</strain>
        <tissue evidence="8">Blood</tissue>
    </source>
</reference>
<comment type="caution">
    <text evidence="8">The sequence shown here is derived from an EMBL/GenBank/DDBJ whole genome shotgun (WGS) entry which is preliminary data.</text>
</comment>
<dbReference type="EMBL" id="JAMKFB020000011">
    <property type="protein sequence ID" value="KAL0180559.1"/>
    <property type="molecule type" value="Genomic_DNA"/>
</dbReference>
<evidence type="ECO:0000256" key="1">
    <source>
        <dbReference type="ARBA" id="ARBA00004498"/>
    </source>
</evidence>
<evidence type="ECO:0000256" key="4">
    <source>
        <dbReference type="ARBA" id="ARBA00022729"/>
    </source>
</evidence>
<evidence type="ECO:0000313" key="9">
    <source>
        <dbReference type="Proteomes" id="UP001529510"/>
    </source>
</evidence>
<dbReference type="AlphaFoldDB" id="A0ABD0Q2P8"/>
<dbReference type="Proteomes" id="UP001529510">
    <property type="component" value="Unassembled WGS sequence"/>
</dbReference>
<feature type="non-terminal residue" evidence="8">
    <location>
        <position position="80"/>
    </location>
</feature>
<proteinExistence type="predicted"/>
<gene>
    <name evidence="8" type="ORF">M9458_022965</name>
</gene>
<keyword evidence="6" id="KW-0325">Glycoprotein</keyword>
<dbReference type="InterPro" id="IPR009017">
    <property type="entry name" value="GFP"/>
</dbReference>
<keyword evidence="5" id="KW-0106">Calcium</keyword>
<keyword evidence="4" id="KW-0732">Signal</keyword>
<dbReference type="Gene3D" id="2.40.155.10">
    <property type="entry name" value="Green fluorescent protein"/>
    <property type="match status" value="1"/>
</dbReference>
<name>A0ABD0Q2P8_CIRMR</name>
<evidence type="ECO:0000256" key="6">
    <source>
        <dbReference type="ARBA" id="ARBA00023180"/>
    </source>
</evidence>
<evidence type="ECO:0000256" key="3">
    <source>
        <dbReference type="ARBA" id="ARBA00022530"/>
    </source>
</evidence>
<evidence type="ECO:0000256" key="2">
    <source>
        <dbReference type="ARBA" id="ARBA00022525"/>
    </source>
</evidence>
<comment type="subcellular location">
    <subcellularLocation>
        <location evidence="1">Secreted</location>
        <location evidence="1">Extracellular space</location>
        <location evidence="1">Extracellular matrix</location>
    </subcellularLocation>
</comment>